<dbReference type="GO" id="GO:0003677">
    <property type="term" value="F:DNA binding"/>
    <property type="evidence" value="ECO:0007669"/>
    <property type="project" value="UniProtKB-KW"/>
</dbReference>
<dbReference type="Pfam" id="PF01047">
    <property type="entry name" value="MarR"/>
    <property type="match status" value="1"/>
</dbReference>
<dbReference type="Proteomes" id="UP000031202">
    <property type="component" value="Unassembled WGS sequence"/>
</dbReference>
<organism evidence="5 6">
    <name type="scientific">Microbacterium hominis</name>
    <dbReference type="NCBI Taxonomy" id="162426"/>
    <lineage>
        <taxon>Bacteria</taxon>
        <taxon>Bacillati</taxon>
        <taxon>Actinomycetota</taxon>
        <taxon>Actinomycetes</taxon>
        <taxon>Micrococcales</taxon>
        <taxon>Microbacteriaceae</taxon>
        <taxon>Microbacterium</taxon>
    </lineage>
</organism>
<dbReference type="InterPro" id="IPR039422">
    <property type="entry name" value="MarR/SlyA-like"/>
</dbReference>
<evidence type="ECO:0000313" key="6">
    <source>
        <dbReference type="Proteomes" id="UP000031202"/>
    </source>
</evidence>
<evidence type="ECO:0000259" key="4">
    <source>
        <dbReference type="PROSITE" id="PS50995"/>
    </source>
</evidence>
<name>A0A0B4D6X4_9MICO</name>
<feature type="domain" description="HTH marR-type" evidence="4">
    <location>
        <begin position="19"/>
        <end position="149"/>
    </location>
</feature>
<proteinExistence type="predicted"/>
<dbReference type="RefSeq" id="WP_036316898.1">
    <property type="nucleotide sequence ID" value="NZ_JWSZ01000001.1"/>
</dbReference>
<dbReference type="EMBL" id="JWSZ01000001">
    <property type="protein sequence ID" value="KIC59905.1"/>
    <property type="molecule type" value="Genomic_DNA"/>
</dbReference>
<evidence type="ECO:0000256" key="1">
    <source>
        <dbReference type="ARBA" id="ARBA00023015"/>
    </source>
</evidence>
<dbReference type="GO" id="GO:0003700">
    <property type="term" value="F:DNA-binding transcription factor activity"/>
    <property type="evidence" value="ECO:0007669"/>
    <property type="project" value="InterPro"/>
</dbReference>
<dbReference type="InterPro" id="IPR036388">
    <property type="entry name" value="WH-like_DNA-bd_sf"/>
</dbReference>
<dbReference type="PANTHER" id="PTHR33164">
    <property type="entry name" value="TRANSCRIPTIONAL REGULATOR, MARR FAMILY"/>
    <property type="match status" value="1"/>
</dbReference>
<dbReference type="InterPro" id="IPR036390">
    <property type="entry name" value="WH_DNA-bd_sf"/>
</dbReference>
<dbReference type="Gene3D" id="1.10.10.10">
    <property type="entry name" value="Winged helix-like DNA-binding domain superfamily/Winged helix DNA-binding domain"/>
    <property type="match status" value="1"/>
</dbReference>
<dbReference type="InterPro" id="IPR023187">
    <property type="entry name" value="Tscrpt_reg_MarR-type_CS"/>
</dbReference>
<dbReference type="SUPFAM" id="SSF46785">
    <property type="entry name" value="Winged helix' DNA-binding domain"/>
    <property type="match status" value="1"/>
</dbReference>
<protein>
    <submittedName>
        <fullName evidence="5">Transcriptional regulator</fullName>
    </submittedName>
</protein>
<gene>
    <name evidence="5" type="ORF">RM52_00300</name>
</gene>
<keyword evidence="3" id="KW-0804">Transcription</keyword>
<evidence type="ECO:0000256" key="2">
    <source>
        <dbReference type="ARBA" id="ARBA00023125"/>
    </source>
</evidence>
<comment type="caution">
    <text evidence="5">The sequence shown here is derived from an EMBL/GenBank/DDBJ whole genome shotgun (WGS) entry which is preliminary data.</text>
</comment>
<dbReference type="SMART" id="SM00347">
    <property type="entry name" value="HTH_MARR"/>
    <property type="match status" value="1"/>
</dbReference>
<keyword evidence="1" id="KW-0805">Transcription regulation</keyword>
<evidence type="ECO:0000313" key="5">
    <source>
        <dbReference type="EMBL" id="KIC59905.1"/>
    </source>
</evidence>
<evidence type="ECO:0000256" key="3">
    <source>
        <dbReference type="ARBA" id="ARBA00023163"/>
    </source>
</evidence>
<dbReference type="GO" id="GO:0006950">
    <property type="term" value="P:response to stress"/>
    <property type="evidence" value="ECO:0007669"/>
    <property type="project" value="TreeGrafter"/>
</dbReference>
<dbReference type="InterPro" id="IPR000835">
    <property type="entry name" value="HTH_MarR-typ"/>
</dbReference>
<sequence>MAETTEDSGSRTAAVRELESEFGELITRFQRVISEIANRVSPGLLPGAYKVFTTIARRDGVTLSSLSDLLMMDKGQLSRTIRELESLGLISRSPDPADGRSSLLAPTPEGLARLEAARAPQQGLLLDAIVDWPLDDINALTRLLRALGDSVTRR</sequence>
<dbReference type="AlphaFoldDB" id="A0A0B4D6X4"/>
<dbReference type="PROSITE" id="PS01117">
    <property type="entry name" value="HTH_MARR_1"/>
    <property type="match status" value="1"/>
</dbReference>
<reference evidence="5 6" key="1">
    <citation type="submission" date="2014-12" db="EMBL/GenBank/DDBJ databases">
        <title>Genome sequencing of Microbacterium hominis TPW29.</title>
        <authorList>
            <person name="Tan P.W."/>
            <person name="Chan K.-G."/>
        </authorList>
    </citation>
    <scope>NUCLEOTIDE SEQUENCE [LARGE SCALE GENOMIC DNA]</scope>
    <source>
        <strain evidence="5 6">TPW29</strain>
    </source>
</reference>
<accession>A0A0B4D6X4</accession>
<keyword evidence="2" id="KW-0238">DNA-binding</keyword>
<dbReference type="PROSITE" id="PS50995">
    <property type="entry name" value="HTH_MARR_2"/>
    <property type="match status" value="1"/>
</dbReference>
<dbReference type="PANTHER" id="PTHR33164:SF57">
    <property type="entry name" value="MARR-FAMILY TRANSCRIPTIONAL REGULATOR"/>
    <property type="match status" value="1"/>
</dbReference>